<keyword evidence="2" id="KW-1185">Reference proteome</keyword>
<evidence type="ECO:0000313" key="1">
    <source>
        <dbReference type="EMBL" id="SER54409.1"/>
    </source>
</evidence>
<gene>
    <name evidence="1" type="ORF">SAMN04488023_1111</name>
</gene>
<accession>A0A1H9Q377</accession>
<dbReference type="RefSeq" id="WP_217643820.1">
    <property type="nucleotide sequence ID" value="NZ_FOGG01000011.1"/>
</dbReference>
<evidence type="ECO:0000313" key="2">
    <source>
        <dbReference type="Proteomes" id="UP000199572"/>
    </source>
</evidence>
<dbReference type="Proteomes" id="UP000199572">
    <property type="component" value="Unassembled WGS sequence"/>
</dbReference>
<feature type="non-terminal residue" evidence="1">
    <location>
        <position position="1"/>
    </location>
</feature>
<name>A0A1H9Q377_9SPHI</name>
<organism evidence="1 2">
    <name type="scientific">Pedobacter rhizosphaerae</name>
    <dbReference type="NCBI Taxonomy" id="390241"/>
    <lineage>
        <taxon>Bacteria</taxon>
        <taxon>Pseudomonadati</taxon>
        <taxon>Bacteroidota</taxon>
        <taxon>Sphingobacteriia</taxon>
        <taxon>Sphingobacteriales</taxon>
        <taxon>Sphingobacteriaceae</taxon>
        <taxon>Pedobacter</taxon>
    </lineage>
</organism>
<dbReference type="EMBL" id="FOGG01000011">
    <property type="protein sequence ID" value="SER54409.1"/>
    <property type="molecule type" value="Genomic_DNA"/>
</dbReference>
<sequence>TKGLIQANKCMIMAAVAYNLKKLLRFTVRKNQLKYVAKAVLAKNISNSVEKIYLRVLNTLDVCKYQFISIVHL</sequence>
<evidence type="ECO:0008006" key="3">
    <source>
        <dbReference type="Google" id="ProtNLM"/>
    </source>
</evidence>
<proteinExistence type="predicted"/>
<protein>
    <recommendedName>
        <fullName evidence="3">Transposase DDE domain-containing protein</fullName>
    </recommendedName>
</protein>
<reference evidence="2" key="1">
    <citation type="submission" date="2016-10" db="EMBL/GenBank/DDBJ databases">
        <authorList>
            <person name="Varghese N."/>
            <person name="Submissions S."/>
        </authorList>
    </citation>
    <scope>NUCLEOTIDE SEQUENCE [LARGE SCALE GENOMIC DNA]</scope>
    <source>
        <strain evidence="2">DSM 18610</strain>
    </source>
</reference>
<dbReference type="AlphaFoldDB" id="A0A1H9Q377"/>